<feature type="compositionally biased region" description="Basic and acidic residues" evidence="1">
    <location>
        <begin position="180"/>
        <end position="192"/>
    </location>
</feature>
<accession>A0AAN0IRF5</accession>
<feature type="region of interest" description="Disordered" evidence="1">
    <location>
        <begin position="172"/>
        <end position="202"/>
    </location>
</feature>
<dbReference type="EnsemblMetazoa" id="XM_011409594.1">
    <property type="protein sequence ID" value="XP_011407896.1"/>
    <property type="gene ID" value="LOC100637267"/>
</dbReference>
<reference evidence="2" key="2">
    <citation type="submission" date="2024-06" db="UniProtKB">
        <authorList>
            <consortium name="EnsemblMetazoa"/>
        </authorList>
    </citation>
    <scope>IDENTIFICATION</scope>
</reference>
<evidence type="ECO:0000256" key="1">
    <source>
        <dbReference type="SAM" id="MobiDB-lite"/>
    </source>
</evidence>
<dbReference type="GeneID" id="100637267"/>
<name>A0AAN0IRF5_AMPQE</name>
<dbReference type="RefSeq" id="XP_011407896.1">
    <property type="nucleotide sequence ID" value="XM_011409594.1"/>
</dbReference>
<dbReference type="AlphaFoldDB" id="A0AAN0IRF5"/>
<dbReference type="KEGG" id="aqu:100637267"/>
<dbReference type="Pfam" id="PF03564">
    <property type="entry name" value="DUF1759"/>
    <property type="match status" value="1"/>
</dbReference>
<keyword evidence="3" id="KW-1185">Reference proteome</keyword>
<protein>
    <recommendedName>
        <fullName evidence="4">Peptidase aspartic putative domain-containing protein</fullName>
    </recommendedName>
</protein>
<proteinExistence type="predicted"/>
<evidence type="ECO:0000313" key="2">
    <source>
        <dbReference type="EnsemblMetazoa" id="XP_011407896.1"/>
    </source>
</evidence>
<dbReference type="Proteomes" id="UP000007879">
    <property type="component" value="Unassembled WGS sequence"/>
</dbReference>
<reference evidence="3" key="1">
    <citation type="journal article" date="2010" name="Nature">
        <title>The Amphimedon queenslandica genome and the evolution of animal complexity.</title>
        <authorList>
            <person name="Srivastava M."/>
            <person name="Simakov O."/>
            <person name="Chapman J."/>
            <person name="Fahey B."/>
            <person name="Gauthier M.E."/>
            <person name="Mitros T."/>
            <person name="Richards G.S."/>
            <person name="Conaco C."/>
            <person name="Dacre M."/>
            <person name="Hellsten U."/>
            <person name="Larroux C."/>
            <person name="Putnam N.H."/>
            <person name="Stanke M."/>
            <person name="Adamska M."/>
            <person name="Darling A."/>
            <person name="Degnan S.M."/>
            <person name="Oakley T.H."/>
            <person name="Plachetzki D.C."/>
            <person name="Zhai Y."/>
            <person name="Adamski M."/>
            <person name="Calcino A."/>
            <person name="Cummins S.F."/>
            <person name="Goodstein D.M."/>
            <person name="Harris C."/>
            <person name="Jackson D.J."/>
            <person name="Leys S.P."/>
            <person name="Shu S."/>
            <person name="Woodcroft B.J."/>
            <person name="Vervoort M."/>
            <person name="Kosik K.S."/>
            <person name="Manning G."/>
            <person name="Degnan B.M."/>
            <person name="Rokhsar D.S."/>
        </authorList>
    </citation>
    <scope>NUCLEOTIDE SEQUENCE [LARGE SCALE GENOMIC DNA]</scope>
</reference>
<organism evidence="2 3">
    <name type="scientific">Amphimedon queenslandica</name>
    <name type="common">Sponge</name>
    <dbReference type="NCBI Taxonomy" id="400682"/>
    <lineage>
        <taxon>Eukaryota</taxon>
        <taxon>Metazoa</taxon>
        <taxon>Porifera</taxon>
        <taxon>Demospongiae</taxon>
        <taxon>Heteroscleromorpha</taxon>
        <taxon>Haplosclerida</taxon>
        <taxon>Niphatidae</taxon>
        <taxon>Amphimedon</taxon>
    </lineage>
</organism>
<sequence>MAEGLRRKEGKRCGFWYVLVGRLEEAKDILMAADVDPVKLEQLRLYVNEKHSVLKKLDEILELLVSHLAKDAIAGLTLTDANYDEAIKVLNDQFGNKEKIISKHMEDGVPYKRAKIFGVSEEAYNCLLPPLIVKKLPREVVLSISRKIPEDEWSLSKIMSELSVELKARERTYDASGGDNHSRQAKSKEYRHANQKRSHVPPTTSAFFNPVGSIIYCKGAHNADERSKVTKVDERKQLLRDAGRFFVCTKQGHLSRGRRSSSRCSGSQRSFITRQARERLPLTACGRKELFISTFAAKRSKSQVCDVVKAAVKMKDGGEVLLSFFTVPKICEPINCTPNTDLNQYEHLCDIELADYTSGSELIEFDVLIGLDHYWDIIKGEVVRSSTGPTAVHS</sequence>
<evidence type="ECO:0008006" key="4">
    <source>
        <dbReference type="Google" id="ProtNLM"/>
    </source>
</evidence>
<evidence type="ECO:0000313" key="3">
    <source>
        <dbReference type="Proteomes" id="UP000007879"/>
    </source>
</evidence>
<dbReference type="InterPro" id="IPR005312">
    <property type="entry name" value="DUF1759"/>
</dbReference>